<comment type="function">
    <text evidence="8">Negative regulator of FtsZ ring formation; modulates the frequency and position of FtsZ ring formation. Inhibits FtsZ ring formation at polar sites. Interacts either with FtsZ or with one of its binding partners to promote depolymerization.</text>
</comment>
<protein>
    <recommendedName>
        <fullName evidence="8">Septation ring formation regulator EzrA</fullName>
    </recommendedName>
</protein>
<dbReference type="GO" id="GO:0005940">
    <property type="term" value="C:septin ring"/>
    <property type="evidence" value="ECO:0007669"/>
    <property type="project" value="InterPro"/>
</dbReference>
<keyword evidence="4 8" id="KW-0175">Coiled coil</keyword>
<keyword evidence="6 8" id="KW-0717">Septation</keyword>
<keyword evidence="2 8" id="KW-0812">Transmembrane</keyword>
<comment type="similarity">
    <text evidence="8">Belongs to the EzrA family.</text>
</comment>
<evidence type="ECO:0000256" key="4">
    <source>
        <dbReference type="ARBA" id="ARBA00023054"/>
    </source>
</evidence>
<sequence length="575" mass="66855">MDEREAFKFMMYGIIGAILLLLVLLTCGFFIRRQFYKEIDKLEAWKIEIMNRPVTDELGKVKRLNMGGEAESLFEGWRKDWEDLLNEELPAVEDKLFEIEEHTDKYRFKKAKAVQAEAEAILQTAEQKIKDILDGVNELMDAEKESRKEVEELGKIFKDLKKQLLTRRHTFGKAIKSLDLRVDSLAEKFVCYHELTEAGNYLEAKKLADELKTETETLQEDAGKIPDLLAETESLLPMQFAELKEGYKEMAAQGFALDHLQFDEEMKELTEKLSAYRKQLEQADTADVEEGIREIKERIETIYDVLEKEAYAKNYVLKHFREVKDMLDEVREENKRLTTETESVQKTYQLHEENMAVPAELDKQLEKLAARLAVLEVKIPENETIYTVLSEQLKEMEGQIEKLQDDQKTFNEFLQNLRKEEMEARAKIAGLKRKIQDMRRLVERSNIPGLPDSYRSLYEAAWNAIRDTADSLHATPLNMERVNHHLLEAEQAVGNFEKSTKALLENVQLAEKVIQYGNRYRAKYKKVADGLERAEVAFRRYDYEKALEEAATTVEAVEPGALKKIEKMLETEELL</sequence>
<feature type="topological domain" description="Cytoplasmic" evidence="8">
    <location>
        <begin position="32"/>
        <end position="575"/>
    </location>
</feature>
<dbReference type="InterPro" id="IPR010379">
    <property type="entry name" value="EzrA"/>
</dbReference>
<keyword evidence="7 8" id="KW-0131">Cell cycle</keyword>
<evidence type="ECO:0000256" key="8">
    <source>
        <dbReference type="HAMAP-Rule" id="MF_00728"/>
    </source>
</evidence>
<evidence type="ECO:0000256" key="7">
    <source>
        <dbReference type="ARBA" id="ARBA00023306"/>
    </source>
</evidence>
<dbReference type="NCBIfam" id="NF003413">
    <property type="entry name" value="PRK04778.1-7"/>
    <property type="match status" value="1"/>
</dbReference>
<evidence type="ECO:0000256" key="6">
    <source>
        <dbReference type="ARBA" id="ARBA00023210"/>
    </source>
</evidence>
<name>A0A133KYN2_HEYCO</name>
<keyword evidence="5 8" id="KW-0472">Membrane</keyword>
<keyword evidence="8" id="KW-1003">Cell membrane</keyword>
<dbReference type="EMBL" id="LRPN01000027">
    <property type="protein sequence ID" value="KWZ84731.1"/>
    <property type="molecule type" value="Genomic_DNA"/>
</dbReference>
<accession>A0A133KYN2</accession>
<reference evidence="11" key="1">
    <citation type="submission" date="2016-01" db="EMBL/GenBank/DDBJ databases">
        <authorList>
            <person name="Mitreva M."/>
            <person name="Pepin K.H."/>
            <person name="Mihindukulasuriya K.A."/>
            <person name="Fulton R."/>
            <person name="Fronick C."/>
            <person name="O'Laughlin M."/>
            <person name="Miner T."/>
            <person name="Herter B."/>
            <person name="Rosa B.A."/>
            <person name="Cordes M."/>
            <person name="Tomlinson C."/>
            <person name="Wollam A."/>
            <person name="Palsikar V.B."/>
            <person name="Mardis E.R."/>
            <person name="Wilson R.K."/>
        </authorList>
    </citation>
    <scope>NUCLEOTIDE SEQUENCE [LARGE SCALE GENOMIC DNA]</scope>
    <source>
        <strain evidence="11">GED7749B</strain>
    </source>
</reference>
<comment type="subcellular location">
    <subcellularLocation>
        <location evidence="8">Cell membrane</location>
        <topology evidence="8">Single-pass membrane protein</topology>
    </subcellularLocation>
    <text evidence="8">Colocalized with FtsZ to the nascent septal site.</text>
</comment>
<evidence type="ECO:0000256" key="9">
    <source>
        <dbReference type="SAM" id="Phobius"/>
    </source>
</evidence>
<dbReference type="Proteomes" id="UP000070376">
    <property type="component" value="Unassembled WGS sequence"/>
</dbReference>
<feature type="topological domain" description="Extracellular" evidence="8">
    <location>
        <begin position="1"/>
        <end position="12"/>
    </location>
</feature>
<dbReference type="GO" id="GO:0000917">
    <property type="term" value="P:division septum assembly"/>
    <property type="evidence" value="ECO:0007669"/>
    <property type="project" value="UniProtKB-KW"/>
</dbReference>
<dbReference type="Pfam" id="PF06160">
    <property type="entry name" value="EzrA"/>
    <property type="match status" value="1"/>
</dbReference>
<feature type="transmembrane region" description="Helical" evidence="9">
    <location>
        <begin position="12"/>
        <end position="31"/>
    </location>
</feature>
<evidence type="ECO:0000256" key="1">
    <source>
        <dbReference type="ARBA" id="ARBA00022618"/>
    </source>
</evidence>
<evidence type="ECO:0000256" key="5">
    <source>
        <dbReference type="ARBA" id="ARBA00023136"/>
    </source>
</evidence>
<keyword evidence="1 8" id="KW-0132">Cell division</keyword>
<keyword evidence="3 8" id="KW-1133">Transmembrane helix</keyword>
<evidence type="ECO:0000256" key="3">
    <source>
        <dbReference type="ARBA" id="ARBA00022989"/>
    </source>
</evidence>
<evidence type="ECO:0000256" key="2">
    <source>
        <dbReference type="ARBA" id="ARBA00022692"/>
    </source>
</evidence>
<dbReference type="HAMAP" id="MF_00728">
    <property type="entry name" value="EzrA"/>
    <property type="match status" value="1"/>
</dbReference>
<gene>
    <name evidence="8" type="primary">ezrA</name>
    <name evidence="10" type="ORF">HMPREF3213_00821</name>
</gene>
<dbReference type="PATRIC" id="fig|1398.22.peg.823"/>
<dbReference type="GO" id="GO:0005886">
    <property type="term" value="C:plasma membrane"/>
    <property type="evidence" value="ECO:0007669"/>
    <property type="project" value="UniProtKB-SubCell"/>
</dbReference>
<comment type="caution">
    <text evidence="10">The sequence shown here is derived from an EMBL/GenBank/DDBJ whole genome shotgun (WGS) entry which is preliminary data.</text>
</comment>
<feature type="coiled-coil region" evidence="8">
    <location>
        <begin position="386"/>
        <end position="441"/>
    </location>
</feature>
<dbReference type="AlphaFoldDB" id="A0A133KYN2"/>
<organism evidence="10 11">
    <name type="scientific">Heyndrickxia coagulans</name>
    <name type="common">Weizmannia coagulans</name>
    <dbReference type="NCBI Taxonomy" id="1398"/>
    <lineage>
        <taxon>Bacteria</taxon>
        <taxon>Bacillati</taxon>
        <taxon>Bacillota</taxon>
        <taxon>Bacilli</taxon>
        <taxon>Bacillales</taxon>
        <taxon>Bacillaceae</taxon>
        <taxon>Heyndrickxia</taxon>
    </lineage>
</organism>
<dbReference type="GO" id="GO:0000921">
    <property type="term" value="P:septin ring assembly"/>
    <property type="evidence" value="ECO:0007669"/>
    <property type="project" value="InterPro"/>
</dbReference>
<feature type="coiled-coil region" evidence="8">
    <location>
        <begin position="99"/>
        <end position="153"/>
    </location>
</feature>
<evidence type="ECO:0000313" key="11">
    <source>
        <dbReference type="Proteomes" id="UP000070376"/>
    </source>
</evidence>
<feature type="coiled-coil region" evidence="8">
    <location>
        <begin position="259"/>
        <end position="286"/>
    </location>
</feature>
<evidence type="ECO:0000313" key="10">
    <source>
        <dbReference type="EMBL" id="KWZ84731.1"/>
    </source>
</evidence>
<feature type="coiled-coil region" evidence="8">
    <location>
        <begin position="320"/>
        <end position="347"/>
    </location>
</feature>
<proteinExistence type="inferred from homology"/>